<evidence type="ECO:0000256" key="3">
    <source>
        <dbReference type="ARBA" id="ARBA00009225"/>
    </source>
</evidence>
<dbReference type="GO" id="GO:0005524">
    <property type="term" value="F:ATP binding"/>
    <property type="evidence" value="ECO:0007669"/>
    <property type="project" value="UniProtKB-UniRule"/>
</dbReference>
<accession>A0A7I4BWA1</accession>
<feature type="domain" description="Hexokinase C-terminal" evidence="13">
    <location>
        <begin position="249"/>
        <end position="498"/>
    </location>
</feature>
<sequence length="513" mass="55798">MITTQKLTGDLADDGWKGASDDCNMENLKNSESCDPSSFLRHFRKSSATPVMLLRHIAQAMATEMQEGLDHPGERKLKMLPTYLECLPTGNERGLFYAIDLGGTNFRVLRVQLDGKEGRILKQESIQVPIPQEVMTGSSKDLFGFLAKTIVQFVSREADLGFECVALNQKRDIGFTFSFPVNQTKVNGGSINAWTKGFSISDGVGEDVVDQLEIALADMGSVNTKVVCLVNDTVGTLAQCRYWNDDAMVGVILGTGSNACYVERAAAISCWSSPPEADDLTVVNIEWGNFCSELLPRTFADEGLDADSLNPGQQEFEKMIGGMYLGEILRRVLLKMAEDTGLFGSEIPERLTKPFSLLTPHMSTMHGDDTSSLEVVGSVIEEAIGVKYTTLATRKVVYDVCDIIAERGARLSAAGIVGILTKINRCGDLMLSCLTTPNDTEVKKTVIAIDGSLYEKYPKFRNYMEDAMKEMLGEDYANNVTTTLSKDGSGVGAALLAAAISTELRLGDVGVTK</sequence>
<comment type="pathway">
    <text evidence="1">Carbohydrate degradation; glycolysis; D-glyceraldehyde 3-phosphate and glycerone phosphate from D-glucose: step 1/4.</text>
</comment>
<dbReference type="PRINTS" id="PR00475">
    <property type="entry name" value="HEXOKINASE"/>
</dbReference>
<dbReference type="GeneID" id="112292329"/>
<gene>
    <name evidence="14" type="primary">LOC112292329</name>
</gene>
<evidence type="ECO:0000259" key="13">
    <source>
        <dbReference type="Pfam" id="PF03727"/>
    </source>
</evidence>
<dbReference type="UniPathway" id="UPA00109">
    <property type="reaction ID" value="UER00180"/>
</dbReference>
<dbReference type="InterPro" id="IPR022672">
    <property type="entry name" value="Hexokinase_N"/>
</dbReference>
<dbReference type="GO" id="GO:0001678">
    <property type="term" value="P:intracellular glucose homeostasis"/>
    <property type="evidence" value="ECO:0000318"/>
    <property type="project" value="GO_Central"/>
</dbReference>
<comment type="catalytic activity">
    <reaction evidence="9">
        <text>a D-hexose + ATP = a D-hexose 6-phosphate + ADP + H(+)</text>
        <dbReference type="Rhea" id="RHEA:22740"/>
        <dbReference type="ChEBI" id="CHEBI:4194"/>
        <dbReference type="ChEBI" id="CHEBI:15378"/>
        <dbReference type="ChEBI" id="CHEBI:30616"/>
        <dbReference type="ChEBI" id="CHEBI:229467"/>
        <dbReference type="ChEBI" id="CHEBI:456216"/>
        <dbReference type="EC" id="2.7.1.1"/>
    </reaction>
    <physiologicalReaction direction="left-to-right" evidence="9">
        <dbReference type="Rhea" id="RHEA:22741"/>
    </physiologicalReaction>
</comment>
<comment type="catalytic activity">
    <reaction evidence="10">
        <text>D-fructose + ATP = D-fructose 6-phosphate + ADP + H(+)</text>
        <dbReference type="Rhea" id="RHEA:16125"/>
        <dbReference type="ChEBI" id="CHEBI:15378"/>
        <dbReference type="ChEBI" id="CHEBI:30616"/>
        <dbReference type="ChEBI" id="CHEBI:37721"/>
        <dbReference type="ChEBI" id="CHEBI:61527"/>
        <dbReference type="ChEBI" id="CHEBI:456216"/>
        <dbReference type="EC" id="2.7.1.1"/>
    </reaction>
    <physiologicalReaction direction="left-to-right" evidence="10">
        <dbReference type="Rhea" id="RHEA:16126"/>
    </physiologicalReaction>
</comment>
<dbReference type="GO" id="GO:0008865">
    <property type="term" value="F:fructokinase activity"/>
    <property type="evidence" value="ECO:0000318"/>
    <property type="project" value="GO_Central"/>
</dbReference>
<evidence type="ECO:0000256" key="6">
    <source>
        <dbReference type="ARBA" id="ARBA00022777"/>
    </source>
</evidence>
<dbReference type="Pfam" id="PF03727">
    <property type="entry name" value="Hexokinase_2"/>
    <property type="match status" value="1"/>
</dbReference>
<dbReference type="FunFam" id="3.30.420.40:FF:000034">
    <property type="entry name" value="Phosphotransferase"/>
    <property type="match status" value="1"/>
</dbReference>
<dbReference type="InterPro" id="IPR001312">
    <property type="entry name" value="Hexokinase"/>
</dbReference>
<reference evidence="14 15" key="2">
    <citation type="journal article" date="2018" name="Plant J.">
        <title>The Physcomitrella patens chromosome-scale assembly reveals moss genome structure and evolution.</title>
        <authorList>
            <person name="Lang D."/>
            <person name="Ullrich K.K."/>
            <person name="Murat F."/>
            <person name="Fuchs J."/>
            <person name="Jenkins J."/>
            <person name="Haas F.B."/>
            <person name="Piednoel M."/>
            <person name="Gundlach H."/>
            <person name="Van Bel M."/>
            <person name="Meyberg R."/>
            <person name="Vives C."/>
            <person name="Morata J."/>
            <person name="Symeonidi A."/>
            <person name="Hiss M."/>
            <person name="Muchero W."/>
            <person name="Kamisugi Y."/>
            <person name="Saleh O."/>
            <person name="Blanc G."/>
            <person name="Decker E.L."/>
            <person name="van Gessel N."/>
            <person name="Grimwood J."/>
            <person name="Hayes R.D."/>
            <person name="Graham S.W."/>
            <person name="Gunter L.E."/>
            <person name="McDaniel S.F."/>
            <person name="Hoernstein S.N.W."/>
            <person name="Larsson A."/>
            <person name="Li F.W."/>
            <person name="Perroud P.F."/>
            <person name="Phillips J."/>
            <person name="Ranjan P."/>
            <person name="Rokshar D.S."/>
            <person name="Rothfels C.J."/>
            <person name="Schneider L."/>
            <person name="Shu S."/>
            <person name="Stevenson D.W."/>
            <person name="Thummler F."/>
            <person name="Tillich M."/>
            <person name="Villarreal Aguilar J.C."/>
            <person name="Widiez T."/>
            <person name="Wong G.K."/>
            <person name="Wymore A."/>
            <person name="Zhang Y."/>
            <person name="Zimmer A.D."/>
            <person name="Quatrano R.S."/>
            <person name="Mayer K.F.X."/>
            <person name="Goodstein D."/>
            <person name="Casacuberta J.M."/>
            <person name="Vandepoele K."/>
            <person name="Reski R."/>
            <person name="Cuming A.C."/>
            <person name="Tuskan G.A."/>
            <person name="Maumus F."/>
            <person name="Salse J."/>
            <person name="Schmutz J."/>
            <person name="Rensing S.A."/>
        </authorList>
    </citation>
    <scope>NUCLEOTIDE SEQUENCE [LARGE SCALE GENOMIC DNA]</scope>
    <source>
        <strain evidence="14 15">cv. Gransden 2004</strain>
    </source>
</reference>
<proteinExistence type="inferred from homology"/>
<dbReference type="CDD" id="cd24020">
    <property type="entry name" value="ASKHA_NBD_HK_plant"/>
    <property type="match status" value="1"/>
</dbReference>
<dbReference type="UniPathway" id="UPA00242"/>
<dbReference type="InterPro" id="IPR019807">
    <property type="entry name" value="Hexokinase_BS"/>
</dbReference>
<dbReference type="Gramene" id="Pp3c1_5000V3.6">
    <property type="protein sequence ID" value="Pp3c1_5000V3.6"/>
    <property type="gene ID" value="Pp3c1_5000"/>
</dbReference>
<dbReference type="GO" id="GO:0005739">
    <property type="term" value="C:mitochondrion"/>
    <property type="evidence" value="ECO:0000318"/>
    <property type="project" value="GO_Central"/>
</dbReference>
<evidence type="ECO:0000256" key="10">
    <source>
        <dbReference type="ARBA" id="ARBA00047905"/>
    </source>
</evidence>
<dbReference type="GO" id="GO:0051156">
    <property type="term" value="P:glucose 6-phosphate metabolic process"/>
    <property type="evidence" value="ECO:0000318"/>
    <property type="project" value="GO_Central"/>
</dbReference>
<dbReference type="Proteomes" id="UP000006727">
    <property type="component" value="Chromosome 1"/>
</dbReference>
<dbReference type="GO" id="GO:0004340">
    <property type="term" value="F:glucokinase activity"/>
    <property type="evidence" value="ECO:0000318"/>
    <property type="project" value="GO_Central"/>
</dbReference>
<evidence type="ECO:0000256" key="1">
    <source>
        <dbReference type="ARBA" id="ARBA00004888"/>
    </source>
</evidence>
<dbReference type="EC" id="2.7.1.-" evidence="11"/>
<dbReference type="GO" id="GO:0005829">
    <property type="term" value="C:cytosol"/>
    <property type="evidence" value="ECO:0000318"/>
    <property type="project" value="GO_Central"/>
</dbReference>
<dbReference type="OrthoDB" id="419537at2759"/>
<evidence type="ECO:0000256" key="9">
    <source>
        <dbReference type="ARBA" id="ARBA00044613"/>
    </source>
</evidence>
<dbReference type="EnsemblPlants" id="Pp3c1_5000V3.5">
    <property type="protein sequence ID" value="Pp3c1_5000V3.5"/>
    <property type="gene ID" value="Pp3c1_5000"/>
</dbReference>
<dbReference type="Gramene" id="Pp3c1_5000V3.5">
    <property type="protein sequence ID" value="Pp3c1_5000V3.5"/>
    <property type="gene ID" value="Pp3c1_5000"/>
</dbReference>
<feature type="domain" description="Hexokinase N-terminal" evidence="12">
    <location>
        <begin position="41"/>
        <end position="242"/>
    </location>
</feature>
<dbReference type="InterPro" id="IPR043129">
    <property type="entry name" value="ATPase_NBD"/>
</dbReference>
<evidence type="ECO:0000256" key="8">
    <source>
        <dbReference type="ARBA" id="ARBA00023152"/>
    </source>
</evidence>
<dbReference type="PROSITE" id="PS51748">
    <property type="entry name" value="HEXOKINASE_2"/>
    <property type="match status" value="1"/>
</dbReference>
<organism evidence="14 15">
    <name type="scientific">Physcomitrium patens</name>
    <name type="common">Spreading-leaved earth moss</name>
    <name type="synonym">Physcomitrella patens</name>
    <dbReference type="NCBI Taxonomy" id="3218"/>
    <lineage>
        <taxon>Eukaryota</taxon>
        <taxon>Viridiplantae</taxon>
        <taxon>Streptophyta</taxon>
        <taxon>Embryophyta</taxon>
        <taxon>Bryophyta</taxon>
        <taxon>Bryophytina</taxon>
        <taxon>Bryopsida</taxon>
        <taxon>Funariidae</taxon>
        <taxon>Funariales</taxon>
        <taxon>Funariaceae</taxon>
        <taxon>Physcomitrium</taxon>
    </lineage>
</organism>
<evidence type="ECO:0000256" key="5">
    <source>
        <dbReference type="ARBA" id="ARBA00022741"/>
    </source>
</evidence>
<dbReference type="Gene3D" id="3.30.420.40">
    <property type="match status" value="1"/>
</dbReference>
<dbReference type="RefSeq" id="XP_024396451.1">
    <property type="nucleotide sequence ID" value="XM_024540683.2"/>
</dbReference>
<dbReference type="PROSITE" id="PS00378">
    <property type="entry name" value="HEXOKINASE_1"/>
    <property type="match status" value="1"/>
</dbReference>
<evidence type="ECO:0000259" key="12">
    <source>
        <dbReference type="Pfam" id="PF00349"/>
    </source>
</evidence>
<keyword evidence="8 11" id="KW-0324">Glycolysis</keyword>
<name>A0A7I4BWA1_PHYPA</name>
<evidence type="ECO:0000256" key="7">
    <source>
        <dbReference type="ARBA" id="ARBA00022840"/>
    </source>
</evidence>
<evidence type="ECO:0000256" key="4">
    <source>
        <dbReference type="ARBA" id="ARBA00022679"/>
    </source>
</evidence>
<evidence type="ECO:0000313" key="14">
    <source>
        <dbReference type="EnsemblPlants" id="Pp3c1_5000V3.5"/>
    </source>
</evidence>
<evidence type="ECO:0000313" key="15">
    <source>
        <dbReference type="Proteomes" id="UP000006727"/>
    </source>
</evidence>
<dbReference type="PANTHER" id="PTHR19443">
    <property type="entry name" value="HEXOKINASE"/>
    <property type="match status" value="1"/>
</dbReference>
<dbReference type="Pfam" id="PF00349">
    <property type="entry name" value="Hexokinase_1"/>
    <property type="match status" value="1"/>
</dbReference>
<dbReference type="RefSeq" id="XP_024396455.1">
    <property type="nucleotide sequence ID" value="XM_024540687.2"/>
</dbReference>
<keyword evidence="6 11" id="KW-0418">Kinase</keyword>
<keyword evidence="15" id="KW-1185">Reference proteome</keyword>
<keyword evidence="4 11" id="KW-0808">Transferase</keyword>
<comment type="pathway">
    <text evidence="2">Carbohydrate metabolism; hexose metabolism.</text>
</comment>
<keyword evidence="7 11" id="KW-0067">ATP-binding</keyword>
<dbReference type="GO" id="GO:0005536">
    <property type="term" value="F:D-glucose binding"/>
    <property type="evidence" value="ECO:0007669"/>
    <property type="project" value="InterPro"/>
</dbReference>
<evidence type="ECO:0000256" key="11">
    <source>
        <dbReference type="RuleBase" id="RU362007"/>
    </source>
</evidence>
<dbReference type="RefSeq" id="XP_024396464.1">
    <property type="nucleotide sequence ID" value="XM_024540696.2"/>
</dbReference>
<evidence type="ECO:0000256" key="2">
    <source>
        <dbReference type="ARBA" id="ARBA00005028"/>
    </source>
</evidence>
<dbReference type="GO" id="GO:0006006">
    <property type="term" value="P:glucose metabolic process"/>
    <property type="evidence" value="ECO:0000318"/>
    <property type="project" value="GO_Central"/>
</dbReference>
<dbReference type="SUPFAM" id="SSF53067">
    <property type="entry name" value="Actin-like ATPase domain"/>
    <property type="match status" value="2"/>
</dbReference>
<reference evidence="14 15" key="1">
    <citation type="journal article" date="2008" name="Science">
        <title>The Physcomitrella genome reveals evolutionary insights into the conquest of land by plants.</title>
        <authorList>
            <person name="Rensing S."/>
            <person name="Lang D."/>
            <person name="Zimmer A."/>
            <person name="Terry A."/>
            <person name="Salamov A."/>
            <person name="Shapiro H."/>
            <person name="Nishiyama T."/>
            <person name="Perroud P.-F."/>
            <person name="Lindquist E."/>
            <person name="Kamisugi Y."/>
            <person name="Tanahashi T."/>
            <person name="Sakakibara K."/>
            <person name="Fujita T."/>
            <person name="Oishi K."/>
            <person name="Shin-I T."/>
            <person name="Kuroki Y."/>
            <person name="Toyoda A."/>
            <person name="Suzuki Y."/>
            <person name="Hashimoto A."/>
            <person name="Yamaguchi K."/>
            <person name="Sugano A."/>
            <person name="Kohara Y."/>
            <person name="Fujiyama A."/>
            <person name="Anterola A."/>
            <person name="Aoki S."/>
            <person name="Ashton N."/>
            <person name="Barbazuk W.B."/>
            <person name="Barker E."/>
            <person name="Bennetzen J."/>
            <person name="Bezanilla M."/>
            <person name="Blankenship R."/>
            <person name="Cho S.H."/>
            <person name="Dutcher S."/>
            <person name="Estelle M."/>
            <person name="Fawcett J.A."/>
            <person name="Gundlach H."/>
            <person name="Hanada K."/>
            <person name="Heyl A."/>
            <person name="Hicks K.A."/>
            <person name="Hugh J."/>
            <person name="Lohr M."/>
            <person name="Mayer K."/>
            <person name="Melkozernov A."/>
            <person name="Murata T."/>
            <person name="Nelson D."/>
            <person name="Pils B."/>
            <person name="Prigge M."/>
            <person name="Reiss B."/>
            <person name="Renner T."/>
            <person name="Rombauts S."/>
            <person name="Rushton P."/>
            <person name="Sanderfoot A."/>
            <person name="Schween G."/>
            <person name="Shiu S.-H."/>
            <person name="Stueber K."/>
            <person name="Theodoulou F.L."/>
            <person name="Tu H."/>
            <person name="Van de Peer Y."/>
            <person name="Verrier P.J."/>
            <person name="Waters E."/>
            <person name="Wood A."/>
            <person name="Yang L."/>
            <person name="Cove D."/>
            <person name="Cuming A."/>
            <person name="Hasebe M."/>
            <person name="Lucas S."/>
            <person name="Mishler D.B."/>
            <person name="Reski R."/>
            <person name="Grigoriev I."/>
            <person name="Quatrano R.S."/>
            <person name="Boore J.L."/>
        </authorList>
    </citation>
    <scope>NUCLEOTIDE SEQUENCE [LARGE SCALE GENOMIC DNA]</scope>
    <source>
        <strain evidence="14 15">cv. Gransden 2004</strain>
    </source>
</reference>
<dbReference type="AlphaFoldDB" id="A0A7I4BWA1"/>
<comment type="similarity">
    <text evidence="3 11">Belongs to the hexokinase family.</text>
</comment>
<keyword evidence="5 11" id="KW-0547">Nucleotide-binding</keyword>
<dbReference type="PANTHER" id="PTHR19443:SF16">
    <property type="entry name" value="HEXOKINASE TYPE 1-RELATED"/>
    <property type="match status" value="1"/>
</dbReference>
<protein>
    <recommendedName>
        <fullName evidence="11">Phosphotransferase</fullName>
        <ecNumber evidence="11">2.7.1.-</ecNumber>
    </recommendedName>
</protein>
<dbReference type="Gene3D" id="3.40.367.20">
    <property type="match status" value="1"/>
</dbReference>
<reference evidence="14" key="3">
    <citation type="submission" date="2020-12" db="UniProtKB">
        <authorList>
            <consortium name="EnsemblPlants"/>
        </authorList>
    </citation>
    <scope>IDENTIFICATION</scope>
</reference>
<dbReference type="KEGG" id="ppp:112292329"/>
<dbReference type="InterPro" id="IPR022673">
    <property type="entry name" value="Hexokinase_C"/>
</dbReference>
<dbReference type="GO" id="GO:0006096">
    <property type="term" value="P:glycolytic process"/>
    <property type="evidence" value="ECO:0000318"/>
    <property type="project" value="GO_Central"/>
</dbReference>
<dbReference type="EnsemblPlants" id="Pp3c1_5000V3.6">
    <property type="protein sequence ID" value="Pp3c1_5000V3.6"/>
    <property type="gene ID" value="Pp3c1_5000"/>
</dbReference>
<dbReference type="EMBL" id="ABEU02000001">
    <property type="status" value="NOT_ANNOTATED_CDS"/>
    <property type="molecule type" value="Genomic_DNA"/>
</dbReference>